<keyword evidence="4" id="KW-1185">Reference proteome</keyword>
<name>A0A369A6F3_9FLAO</name>
<dbReference type="GO" id="GO:0060003">
    <property type="term" value="P:copper ion export"/>
    <property type="evidence" value="ECO:0007669"/>
    <property type="project" value="TreeGrafter"/>
</dbReference>
<evidence type="ECO:0000256" key="1">
    <source>
        <dbReference type="ARBA" id="ARBA00009477"/>
    </source>
</evidence>
<protein>
    <submittedName>
        <fullName evidence="3">RND family efflux transporter MFP subunit</fullName>
    </submittedName>
</protein>
<dbReference type="Gene3D" id="2.40.30.170">
    <property type="match status" value="1"/>
</dbReference>
<keyword evidence="2" id="KW-0813">Transport</keyword>
<organism evidence="3 4">
    <name type="scientific">Schleiferia thermophila</name>
    <dbReference type="NCBI Taxonomy" id="884107"/>
    <lineage>
        <taxon>Bacteria</taxon>
        <taxon>Pseudomonadati</taxon>
        <taxon>Bacteroidota</taxon>
        <taxon>Flavobacteriia</taxon>
        <taxon>Flavobacteriales</taxon>
        <taxon>Schleiferiaceae</taxon>
        <taxon>Schleiferia</taxon>
    </lineage>
</organism>
<comment type="caution">
    <text evidence="3">The sequence shown here is derived from an EMBL/GenBank/DDBJ whole genome shotgun (WGS) entry which is preliminary data.</text>
</comment>
<dbReference type="Gene3D" id="1.10.287.470">
    <property type="entry name" value="Helix hairpin bin"/>
    <property type="match status" value="1"/>
</dbReference>
<dbReference type="PROSITE" id="PS51257">
    <property type="entry name" value="PROKAR_LIPOPROTEIN"/>
    <property type="match status" value="1"/>
</dbReference>
<evidence type="ECO:0000256" key="2">
    <source>
        <dbReference type="ARBA" id="ARBA00022448"/>
    </source>
</evidence>
<dbReference type="Proteomes" id="UP000253517">
    <property type="component" value="Unassembled WGS sequence"/>
</dbReference>
<proteinExistence type="inferred from homology"/>
<evidence type="ECO:0000313" key="4">
    <source>
        <dbReference type="Proteomes" id="UP000253517"/>
    </source>
</evidence>
<evidence type="ECO:0000313" key="3">
    <source>
        <dbReference type="EMBL" id="RCX03657.1"/>
    </source>
</evidence>
<dbReference type="InterPro" id="IPR006143">
    <property type="entry name" value="RND_pump_MFP"/>
</dbReference>
<reference evidence="3 4" key="1">
    <citation type="submission" date="2018-07" db="EMBL/GenBank/DDBJ databases">
        <title>Genomic Encyclopedia of Type Strains, Phase IV (KMG-IV): sequencing the most valuable type-strain genomes for metagenomic binning, comparative biology and taxonomic classification.</title>
        <authorList>
            <person name="Goeker M."/>
        </authorList>
    </citation>
    <scope>NUCLEOTIDE SEQUENCE [LARGE SCALE GENOMIC DNA]</scope>
    <source>
        <strain evidence="3 4">DSM 21410</strain>
    </source>
</reference>
<dbReference type="EMBL" id="QPJS01000002">
    <property type="protein sequence ID" value="RCX03657.1"/>
    <property type="molecule type" value="Genomic_DNA"/>
</dbReference>
<dbReference type="PANTHER" id="PTHR30097">
    <property type="entry name" value="CATION EFFLUX SYSTEM PROTEIN CUSB"/>
    <property type="match status" value="1"/>
</dbReference>
<gene>
    <name evidence="3" type="ORF">DES35_102108</name>
</gene>
<dbReference type="AlphaFoldDB" id="A0A369A6F3"/>
<dbReference type="GO" id="GO:0022857">
    <property type="term" value="F:transmembrane transporter activity"/>
    <property type="evidence" value="ECO:0007669"/>
    <property type="project" value="InterPro"/>
</dbReference>
<dbReference type="SUPFAM" id="SSF111369">
    <property type="entry name" value="HlyD-like secretion proteins"/>
    <property type="match status" value="1"/>
</dbReference>
<dbReference type="Gene3D" id="2.40.50.100">
    <property type="match status" value="1"/>
</dbReference>
<dbReference type="PANTHER" id="PTHR30097:SF4">
    <property type="entry name" value="SLR6042 PROTEIN"/>
    <property type="match status" value="1"/>
</dbReference>
<dbReference type="NCBIfam" id="TIGR01730">
    <property type="entry name" value="RND_mfp"/>
    <property type="match status" value="1"/>
</dbReference>
<dbReference type="GO" id="GO:0030313">
    <property type="term" value="C:cell envelope"/>
    <property type="evidence" value="ECO:0007669"/>
    <property type="project" value="TreeGrafter"/>
</dbReference>
<accession>A0A369A6F3</accession>
<comment type="similarity">
    <text evidence="1">Belongs to the membrane fusion protein (MFP) (TC 8.A.1) family.</text>
</comment>
<sequence>MKISYFLLLFITFLSCNNQLQKERLDGDDNVIKIEETDSLFLSKITVTSLEKQNYFDTLEFIGLISAPPQSIHSVYSLIPGFVKELSVYQGSFVKKGDVICYLSHPDIMTIQQDFLRVYTQYQTDSLEYVRQLKLFNDSATSARTLEVAKSTFYSTRAQLKSIEKLLIDINLIPKNVKDGKTYSQVAIKSPVDGYIKSIFVNSGGLVQPNTLMFSILDIHHVHVELFVNLDISKKIDLNDTLIVKDANGNLVTYAKVINISPFIDETSKLVHVHCHLTDTNYAFIVGQQVQVLIKGGFLKAFILPKETLIFIDNKNYIFIKKDDKTFVLKEINLIKRTYKDIIFNTIDDEQTINNAVVEGVEILRAKLFEES</sequence>
<dbReference type="GO" id="GO:0016020">
    <property type="term" value="C:membrane"/>
    <property type="evidence" value="ECO:0007669"/>
    <property type="project" value="InterPro"/>
</dbReference>
<dbReference type="GO" id="GO:0015679">
    <property type="term" value="P:plasma membrane copper ion transport"/>
    <property type="evidence" value="ECO:0007669"/>
    <property type="project" value="TreeGrafter"/>
</dbReference>
<dbReference type="InterPro" id="IPR051909">
    <property type="entry name" value="MFP_Cation_Efflux"/>
</dbReference>